<dbReference type="SUPFAM" id="SSF46785">
    <property type="entry name" value="Winged helix' DNA-binding domain"/>
    <property type="match status" value="1"/>
</dbReference>
<dbReference type="PANTHER" id="PTHR43537:SF24">
    <property type="entry name" value="GLUCONATE OPERON TRANSCRIPTIONAL REPRESSOR"/>
    <property type="match status" value="1"/>
</dbReference>
<dbReference type="SMART" id="SM00345">
    <property type="entry name" value="HTH_GNTR"/>
    <property type="match status" value="1"/>
</dbReference>
<dbReference type="PROSITE" id="PS50949">
    <property type="entry name" value="HTH_GNTR"/>
    <property type="match status" value="1"/>
</dbReference>
<evidence type="ECO:0000313" key="6">
    <source>
        <dbReference type="EMBL" id="MFH5232315.1"/>
    </source>
</evidence>
<dbReference type="InterPro" id="IPR000524">
    <property type="entry name" value="Tscrpt_reg_HTH_GntR"/>
</dbReference>
<evidence type="ECO:0000256" key="1">
    <source>
        <dbReference type="ARBA" id="ARBA00023015"/>
    </source>
</evidence>
<proteinExistence type="predicted"/>
<dbReference type="InterPro" id="IPR008920">
    <property type="entry name" value="TF_FadR/GntR_C"/>
</dbReference>
<organism evidence="5 8">
    <name type="scientific">Antrihabitans spumae</name>
    <dbReference type="NCBI Taxonomy" id="3373370"/>
    <lineage>
        <taxon>Bacteria</taxon>
        <taxon>Bacillati</taxon>
        <taxon>Actinomycetota</taxon>
        <taxon>Actinomycetes</taxon>
        <taxon>Mycobacteriales</taxon>
        <taxon>Nocardiaceae</taxon>
        <taxon>Antrihabitans</taxon>
    </lineage>
</organism>
<evidence type="ECO:0000313" key="9">
    <source>
        <dbReference type="Proteomes" id="UP001609176"/>
    </source>
</evidence>
<dbReference type="Proteomes" id="UP001609219">
    <property type="component" value="Unassembled WGS sequence"/>
</dbReference>
<dbReference type="PANTHER" id="PTHR43537">
    <property type="entry name" value="TRANSCRIPTIONAL REGULATOR, GNTR FAMILY"/>
    <property type="match status" value="1"/>
</dbReference>
<keyword evidence="10" id="KW-1185">Reference proteome</keyword>
<protein>
    <submittedName>
        <fullName evidence="5">GntR family transcriptional regulator</fullName>
    </submittedName>
</protein>
<dbReference type="RefSeq" id="WP_395114850.1">
    <property type="nucleotide sequence ID" value="NZ_JBIMSN010000141.1"/>
</dbReference>
<dbReference type="EMBL" id="JBIMSO010000051">
    <property type="protein sequence ID" value="MFH5209172.1"/>
    <property type="molecule type" value="Genomic_DNA"/>
</dbReference>
<keyword evidence="3" id="KW-0804">Transcription</keyword>
<dbReference type="Gene3D" id="1.20.120.530">
    <property type="entry name" value="GntR ligand-binding domain-like"/>
    <property type="match status" value="1"/>
</dbReference>
<dbReference type="InterPro" id="IPR011711">
    <property type="entry name" value="GntR_C"/>
</dbReference>
<evidence type="ECO:0000313" key="8">
    <source>
        <dbReference type="Proteomes" id="UP001609175"/>
    </source>
</evidence>
<evidence type="ECO:0000313" key="7">
    <source>
        <dbReference type="EMBL" id="MFH5243460.1"/>
    </source>
</evidence>
<evidence type="ECO:0000256" key="3">
    <source>
        <dbReference type="ARBA" id="ARBA00023163"/>
    </source>
</evidence>
<dbReference type="SUPFAM" id="SSF48008">
    <property type="entry name" value="GntR ligand-binding domain-like"/>
    <property type="match status" value="1"/>
</dbReference>
<dbReference type="InterPro" id="IPR036390">
    <property type="entry name" value="WH_DNA-bd_sf"/>
</dbReference>
<reference evidence="8 9" key="1">
    <citation type="submission" date="2024-10" db="EMBL/GenBank/DDBJ databases">
        <authorList>
            <person name="Riesco R."/>
        </authorList>
    </citation>
    <scope>NUCLEOTIDE SEQUENCE [LARGE SCALE GENOMIC DNA]</scope>
    <source>
        <strain evidence="7 9">NCIMB 15448</strain>
        <strain evidence="5 8">NCIMB 15449</strain>
        <strain evidence="6 10">NCIMB 15450</strain>
    </source>
</reference>
<dbReference type="Pfam" id="PF07729">
    <property type="entry name" value="FCD"/>
    <property type="match status" value="1"/>
</dbReference>
<evidence type="ECO:0000313" key="5">
    <source>
        <dbReference type="EMBL" id="MFH5209172.1"/>
    </source>
</evidence>
<keyword evidence="1" id="KW-0805">Transcription regulation</keyword>
<dbReference type="InterPro" id="IPR036388">
    <property type="entry name" value="WH-like_DNA-bd_sf"/>
</dbReference>
<accession>A0ABW7JME4</accession>
<keyword evidence="2" id="KW-0238">DNA-binding</keyword>
<name>A0ABW7JME4_9NOCA</name>
<sequence length="210" mass="24194">MTPSGRKPITDVVTTTLRKRILNGEYAPGARIRLEETSRQLGVSNTPVREALMRLEAEDLVELLPYRGFVVARLSREDVEDMLWIQTEIYQRLIDRCLDRITAAQLTRLEELNNAEAAQPITWERSFHEALIHVADSRKLTNLLAYANKYTPFTIYVDSSEWVARSRQLHQRLIDALENGDRDEARASIAEEYEGAHRYLTRGANTTRHT</sequence>
<dbReference type="CDD" id="cd07377">
    <property type="entry name" value="WHTH_GntR"/>
    <property type="match status" value="1"/>
</dbReference>
<dbReference type="EMBL" id="JBIMSP010000026">
    <property type="protein sequence ID" value="MFH5243460.1"/>
    <property type="molecule type" value="Genomic_DNA"/>
</dbReference>
<feature type="domain" description="HTH gntR-type" evidence="4">
    <location>
        <begin position="7"/>
        <end position="74"/>
    </location>
</feature>
<dbReference type="Proteomes" id="UP001609175">
    <property type="component" value="Unassembled WGS sequence"/>
</dbReference>
<evidence type="ECO:0000256" key="2">
    <source>
        <dbReference type="ARBA" id="ARBA00023125"/>
    </source>
</evidence>
<gene>
    <name evidence="7" type="ORF">ACHIPV_16490</name>
    <name evidence="5" type="ORF">ACHIPZ_13355</name>
    <name evidence="6" type="ORF">ACHIRB_27635</name>
</gene>
<dbReference type="Gene3D" id="1.10.10.10">
    <property type="entry name" value="Winged helix-like DNA-binding domain superfamily/Winged helix DNA-binding domain"/>
    <property type="match status" value="1"/>
</dbReference>
<dbReference type="Pfam" id="PF00392">
    <property type="entry name" value="GntR"/>
    <property type="match status" value="1"/>
</dbReference>
<dbReference type="EMBL" id="JBIMSN010000141">
    <property type="protein sequence ID" value="MFH5232315.1"/>
    <property type="molecule type" value="Genomic_DNA"/>
</dbReference>
<evidence type="ECO:0000313" key="10">
    <source>
        <dbReference type="Proteomes" id="UP001609219"/>
    </source>
</evidence>
<evidence type="ECO:0000259" key="4">
    <source>
        <dbReference type="PROSITE" id="PS50949"/>
    </source>
</evidence>
<comment type="caution">
    <text evidence="5">The sequence shown here is derived from an EMBL/GenBank/DDBJ whole genome shotgun (WGS) entry which is preliminary data.</text>
</comment>
<dbReference type="Proteomes" id="UP001609176">
    <property type="component" value="Unassembled WGS sequence"/>
</dbReference>